<organism evidence="3 4">
    <name type="scientific">Tanacetum coccineum</name>
    <dbReference type="NCBI Taxonomy" id="301880"/>
    <lineage>
        <taxon>Eukaryota</taxon>
        <taxon>Viridiplantae</taxon>
        <taxon>Streptophyta</taxon>
        <taxon>Embryophyta</taxon>
        <taxon>Tracheophyta</taxon>
        <taxon>Spermatophyta</taxon>
        <taxon>Magnoliopsida</taxon>
        <taxon>eudicotyledons</taxon>
        <taxon>Gunneridae</taxon>
        <taxon>Pentapetalae</taxon>
        <taxon>asterids</taxon>
        <taxon>campanulids</taxon>
        <taxon>Asterales</taxon>
        <taxon>Asteraceae</taxon>
        <taxon>Asteroideae</taxon>
        <taxon>Anthemideae</taxon>
        <taxon>Anthemidinae</taxon>
        <taxon>Tanacetum</taxon>
    </lineage>
</organism>
<dbReference type="EMBL" id="BQNB010011418">
    <property type="protein sequence ID" value="GJS90319.1"/>
    <property type="molecule type" value="Genomic_DNA"/>
</dbReference>
<accession>A0ABQ4ZJC9</accession>
<feature type="compositionally biased region" description="Polar residues" evidence="2">
    <location>
        <begin position="13"/>
        <end position="32"/>
    </location>
</feature>
<feature type="region of interest" description="Disordered" evidence="2">
    <location>
        <begin position="1"/>
        <end position="45"/>
    </location>
</feature>
<gene>
    <name evidence="3" type="ORF">Tco_0772955</name>
</gene>
<evidence type="ECO:0000313" key="4">
    <source>
        <dbReference type="Proteomes" id="UP001151760"/>
    </source>
</evidence>
<evidence type="ECO:0000256" key="2">
    <source>
        <dbReference type="SAM" id="MobiDB-lite"/>
    </source>
</evidence>
<name>A0ABQ4ZJC9_9ASTR</name>
<evidence type="ECO:0000313" key="3">
    <source>
        <dbReference type="EMBL" id="GJS90319.1"/>
    </source>
</evidence>
<sequence length="397" mass="45161">MEGAVLNAVDTPIRNTAGNPTTQMNFASTNYPTKEELRGKGIESPSKLLSPKYLSQSSLAEQNRNPSSLKRVHFVHSIIILSKEDEAKEEGSVKSIVTENKDHEMTVESEEAFMEETNEEIEEEKAHLLEDKQIPSVGLFDDVSFLLLFRGIGCLWRNTRDLGHFGEEYGQDTALDQIPLNVASCDGVSVWFITNSQKILHLEVSSRENAFPTKAHLAPKQPIQVNKITSSCEVCSGPYDTQYCMENPVEAFVEYASLVIDEGEVCLFHMNQRPKGFNEAPNAWKESQTFWKPYGLNEFHVHQLPYKRRASRQWNQKPIKVTLLKYLSQSSLAFQNRNPPSPKRVHFVNSIIILNKEDEAKEEGSVKSSVTENKDHEMTVESEEEFEEETDEETEEE</sequence>
<feature type="compositionally biased region" description="Acidic residues" evidence="2">
    <location>
        <begin position="380"/>
        <end position="397"/>
    </location>
</feature>
<proteinExistence type="predicted"/>
<reference evidence="3" key="1">
    <citation type="journal article" date="2022" name="Int. J. Mol. Sci.">
        <title>Draft Genome of Tanacetum Coccineum: Genomic Comparison of Closely Related Tanacetum-Family Plants.</title>
        <authorList>
            <person name="Yamashiro T."/>
            <person name="Shiraishi A."/>
            <person name="Nakayama K."/>
            <person name="Satake H."/>
        </authorList>
    </citation>
    <scope>NUCLEOTIDE SEQUENCE</scope>
</reference>
<feature type="region of interest" description="Disordered" evidence="2">
    <location>
        <begin position="359"/>
        <end position="397"/>
    </location>
</feature>
<evidence type="ECO:0000256" key="1">
    <source>
        <dbReference type="SAM" id="Coils"/>
    </source>
</evidence>
<protein>
    <submittedName>
        <fullName evidence="3">Uncharacterized protein</fullName>
    </submittedName>
</protein>
<feature type="coiled-coil region" evidence="1">
    <location>
        <begin position="107"/>
        <end position="134"/>
    </location>
</feature>
<dbReference type="Proteomes" id="UP001151760">
    <property type="component" value="Unassembled WGS sequence"/>
</dbReference>
<comment type="caution">
    <text evidence="3">The sequence shown here is derived from an EMBL/GenBank/DDBJ whole genome shotgun (WGS) entry which is preliminary data.</text>
</comment>
<keyword evidence="4" id="KW-1185">Reference proteome</keyword>
<reference evidence="3" key="2">
    <citation type="submission" date="2022-01" db="EMBL/GenBank/DDBJ databases">
        <authorList>
            <person name="Yamashiro T."/>
            <person name="Shiraishi A."/>
            <person name="Satake H."/>
            <person name="Nakayama K."/>
        </authorList>
    </citation>
    <scope>NUCLEOTIDE SEQUENCE</scope>
</reference>
<keyword evidence="1" id="KW-0175">Coiled coil</keyword>